<dbReference type="InterPro" id="IPR032675">
    <property type="entry name" value="LRR_dom_sf"/>
</dbReference>
<dbReference type="InParanoid" id="A0A2P5FUG2"/>
<dbReference type="PANTHER" id="PTHR23155">
    <property type="entry name" value="DISEASE RESISTANCE PROTEIN RP"/>
    <property type="match status" value="1"/>
</dbReference>
<dbReference type="SUPFAM" id="SSF52540">
    <property type="entry name" value="P-loop containing nucleoside triphosphate hydrolases"/>
    <property type="match status" value="1"/>
</dbReference>
<dbReference type="InterPro" id="IPR044974">
    <property type="entry name" value="Disease_R_plants"/>
</dbReference>
<dbReference type="PANTHER" id="PTHR23155:SF1185">
    <property type="entry name" value="DISEASE RESISTANCE RPP8-LIKE PROTEIN 3-RELATED"/>
    <property type="match status" value="1"/>
</dbReference>
<feature type="domain" description="Disease resistance R13L4/SHOC-2-like LRR" evidence="4">
    <location>
        <begin position="208"/>
        <end position="507"/>
    </location>
</feature>
<dbReference type="InterPro" id="IPR027417">
    <property type="entry name" value="P-loop_NTPase"/>
</dbReference>
<dbReference type="SUPFAM" id="SSF52058">
    <property type="entry name" value="L domain-like"/>
    <property type="match status" value="1"/>
</dbReference>
<comment type="caution">
    <text evidence="5">The sequence shown here is derived from an EMBL/GenBank/DDBJ whole genome shotgun (WGS) entry which is preliminary data.</text>
</comment>
<dbReference type="Gene3D" id="3.80.10.10">
    <property type="entry name" value="Ribonuclease Inhibitor"/>
    <property type="match status" value="2"/>
</dbReference>
<organism evidence="5 6">
    <name type="scientific">Trema orientale</name>
    <name type="common">Charcoal tree</name>
    <name type="synonym">Celtis orientalis</name>
    <dbReference type="NCBI Taxonomy" id="63057"/>
    <lineage>
        <taxon>Eukaryota</taxon>
        <taxon>Viridiplantae</taxon>
        <taxon>Streptophyta</taxon>
        <taxon>Embryophyta</taxon>
        <taxon>Tracheophyta</taxon>
        <taxon>Spermatophyta</taxon>
        <taxon>Magnoliopsida</taxon>
        <taxon>eudicotyledons</taxon>
        <taxon>Gunneridae</taxon>
        <taxon>Pentapetalae</taxon>
        <taxon>rosids</taxon>
        <taxon>fabids</taxon>
        <taxon>Rosales</taxon>
        <taxon>Cannabaceae</taxon>
        <taxon>Trema</taxon>
    </lineage>
</organism>
<sequence>MVQNCAGLPLAINVLGGLLSTKQHTVYEWEKLHRNVKTYAGKGKVHGGEQWIYPELSWVLGLSYDDLPYHLKSCFLHLAHFPVDYVIRVKELCRIWAAEGFVGFRLKGDSGNTAEGIAYDCLNELVERYMVQVIQRSSTGRIKTCNINLVMRDLCLSKAAELNFVEIIDFHNRDEAHLTGIARRLAVYMDDDANQLLTLINSVRRGNVRSLICFNTPLTRCDQALKPLFNSFPLLKVLKFGNLGRVKVPKEIGRLFHLRFLSFKGSHVENLPSSIANLRCLQTLDLRTELRLEFPNVKWKSEQLEHIYLPRDTYSVHDTSLWLANPGCLRTLVNISTDRFSLKNFSELINLTKLDLRLCRSSDNLEEIFGHKAIKFDRLCSLSVYIELEFLVDITPIILGCPRMLKLSIHGKILKLPEDVPQSLIKLTLHNTSLQVDPMAGLEKLQNLKVLHLESVDLMGNGMICSKGGFPQLESLSFCHVYNFDGWRMEEGALPRLYRLQIENCSDLEILPDGLRYVETLHDISIKEMSSNFIMRIMKGGEDFYKVLHVPVIVFDSSLSDLSTP</sequence>
<protein>
    <submittedName>
        <fullName evidence="5">NB-ARC domain, LRR domain containing protein</fullName>
    </submittedName>
</protein>
<evidence type="ECO:0000259" key="4">
    <source>
        <dbReference type="Pfam" id="PF23598"/>
    </source>
</evidence>
<dbReference type="InterPro" id="IPR055414">
    <property type="entry name" value="LRR_R13L4/SHOC2-like"/>
</dbReference>
<dbReference type="FunFam" id="1.10.10.10:FF:000322">
    <property type="entry name" value="Probable disease resistance protein At1g63360"/>
    <property type="match status" value="1"/>
</dbReference>
<dbReference type="GO" id="GO:0098542">
    <property type="term" value="P:defense response to other organism"/>
    <property type="evidence" value="ECO:0007669"/>
    <property type="project" value="TreeGrafter"/>
</dbReference>
<keyword evidence="1" id="KW-0677">Repeat</keyword>
<dbReference type="Pfam" id="PF23598">
    <property type="entry name" value="LRR_14"/>
    <property type="match status" value="1"/>
</dbReference>
<evidence type="ECO:0000259" key="3">
    <source>
        <dbReference type="Pfam" id="PF23559"/>
    </source>
</evidence>
<dbReference type="InterPro" id="IPR036388">
    <property type="entry name" value="WH-like_DNA-bd_sf"/>
</dbReference>
<dbReference type="STRING" id="63057.A0A2P5FUG2"/>
<proteinExistence type="predicted"/>
<accession>A0A2P5FUG2</accession>
<dbReference type="Gene3D" id="1.10.8.430">
    <property type="entry name" value="Helical domain of apoptotic protease-activating factors"/>
    <property type="match status" value="1"/>
</dbReference>
<evidence type="ECO:0000256" key="2">
    <source>
        <dbReference type="ARBA" id="ARBA00022821"/>
    </source>
</evidence>
<evidence type="ECO:0000256" key="1">
    <source>
        <dbReference type="ARBA" id="ARBA00022737"/>
    </source>
</evidence>
<reference evidence="6" key="1">
    <citation type="submission" date="2016-06" db="EMBL/GenBank/DDBJ databases">
        <title>Parallel loss of symbiosis genes in relatives of nitrogen-fixing non-legume Parasponia.</title>
        <authorList>
            <person name="Van Velzen R."/>
            <person name="Holmer R."/>
            <person name="Bu F."/>
            <person name="Rutten L."/>
            <person name="Van Zeijl A."/>
            <person name="Liu W."/>
            <person name="Santuari L."/>
            <person name="Cao Q."/>
            <person name="Sharma T."/>
            <person name="Shen D."/>
            <person name="Roswanjaya Y."/>
            <person name="Wardhani T."/>
            <person name="Kalhor M.S."/>
            <person name="Jansen J."/>
            <person name="Van den Hoogen J."/>
            <person name="Gungor B."/>
            <person name="Hartog M."/>
            <person name="Hontelez J."/>
            <person name="Verver J."/>
            <person name="Yang W.-C."/>
            <person name="Schijlen E."/>
            <person name="Repin R."/>
            <person name="Schilthuizen M."/>
            <person name="Schranz E."/>
            <person name="Heidstra R."/>
            <person name="Miyata K."/>
            <person name="Fedorova E."/>
            <person name="Kohlen W."/>
            <person name="Bisseling T."/>
            <person name="Smit S."/>
            <person name="Geurts R."/>
        </authorList>
    </citation>
    <scope>NUCLEOTIDE SEQUENCE [LARGE SCALE GENOMIC DNA]</scope>
    <source>
        <strain evidence="6">cv. RG33-2</strain>
    </source>
</reference>
<dbReference type="InterPro" id="IPR058922">
    <property type="entry name" value="WHD_DRP"/>
</dbReference>
<dbReference type="OrthoDB" id="1194529at2759"/>
<dbReference type="GO" id="GO:0043531">
    <property type="term" value="F:ADP binding"/>
    <property type="evidence" value="ECO:0007669"/>
    <property type="project" value="InterPro"/>
</dbReference>
<dbReference type="EMBL" id="JXTC01000008">
    <property type="protein sequence ID" value="POO01409.1"/>
    <property type="molecule type" value="Genomic_DNA"/>
</dbReference>
<dbReference type="AlphaFoldDB" id="A0A2P5FUG2"/>
<dbReference type="InterPro" id="IPR042197">
    <property type="entry name" value="Apaf_helical"/>
</dbReference>
<evidence type="ECO:0000313" key="6">
    <source>
        <dbReference type="Proteomes" id="UP000237000"/>
    </source>
</evidence>
<keyword evidence="2" id="KW-0611">Plant defense</keyword>
<dbReference type="Pfam" id="PF23559">
    <property type="entry name" value="WHD_DRP"/>
    <property type="match status" value="1"/>
</dbReference>
<dbReference type="Proteomes" id="UP000237000">
    <property type="component" value="Unassembled WGS sequence"/>
</dbReference>
<dbReference type="PRINTS" id="PR00364">
    <property type="entry name" value="DISEASERSIST"/>
</dbReference>
<dbReference type="Gene3D" id="1.10.10.10">
    <property type="entry name" value="Winged helix-like DNA-binding domain superfamily/Winged helix DNA-binding domain"/>
    <property type="match status" value="1"/>
</dbReference>
<gene>
    <name evidence="5" type="ORF">TorRG33x02_027160</name>
</gene>
<feature type="domain" description="Disease resistance protein winged helix" evidence="3">
    <location>
        <begin position="81"/>
        <end position="155"/>
    </location>
</feature>
<evidence type="ECO:0000313" key="5">
    <source>
        <dbReference type="EMBL" id="POO01409.1"/>
    </source>
</evidence>
<name>A0A2P5FUG2_TREOI</name>
<keyword evidence="6" id="KW-1185">Reference proteome</keyword>